<sequence>CSSPRNHPQHKRQRHNGGPHPSRGYPQSDVTLLYQAVDLTPLTRPHRGANHCFRSSLHAISAGPQKIVRRLAQNGSRWSQQTSVVPWTSSDLGLEALSEFAAEL</sequence>
<reference evidence="2 3" key="1">
    <citation type="journal article" date="2023" name="Sci. Data">
        <title>Genome assembly of the Korean intertidal mud-creeper Batillaria attramentaria.</title>
        <authorList>
            <person name="Patra A.K."/>
            <person name="Ho P.T."/>
            <person name="Jun S."/>
            <person name="Lee S.J."/>
            <person name="Kim Y."/>
            <person name="Won Y.J."/>
        </authorList>
    </citation>
    <scope>NUCLEOTIDE SEQUENCE [LARGE SCALE GENOMIC DNA]</scope>
    <source>
        <strain evidence="2">Wonlab-2016</strain>
    </source>
</reference>
<accession>A0ABD0L163</accession>
<evidence type="ECO:0000256" key="1">
    <source>
        <dbReference type="SAM" id="MobiDB-lite"/>
    </source>
</evidence>
<feature type="compositionally biased region" description="Basic residues" evidence="1">
    <location>
        <begin position="7"/>
        <end position="17"/>
    </location>
</feature>
<dbReference type="AlphaFoldDB" id="A0ABD0L163"/>
<protein>
    <submittedName>
        <fullName evidence="2">Uncharacterized protein</fullName>
    </submittedName>
</protein>
<proteinExistence type="predicted"/>
<evidence type="ECO:0000313" key="3">
    <source>
        <dbReference type="Proteomes" id="UP001519460"/>
    </source>
</evidence>
<gene>
    <name evidence="2" type="ORF">BaRGS_00015527</name>
</gene>
<comment type="caution">
    <text evidence="2">The sequence shown here is derived from an EMBL/GenBank/DDBJ whole genome shotgun (WGS) entry which is preliminary data.</text>
</comment>
<name>A0ABD0L163_9CAEN</name>
<feature type="region of interest" description="Disordered" evidence="1">
    <location>
        <begin position="1"/>
        <end position="27"/>
    </location>
</feature>
<evidence type="ECO:0000313" key="2">
    <source>
        <dbReference type="EMBL" id="KAK7493190.1"/>
    </source>
</evidence>
<feature type="non-terminal residue" evidence="2">
    <location>
        <position position="1"/>
    </location>
</feature>
<keyword evidence="3" id="KW-1185">Reference proteome</keyword>
<dbReference type="EMBL" id="JACVVK020000095">
    <property type="protein sequence ID" value="KAK7493190.1"/>
    <property type="molecule type" value="Genomic_DNA"/>
</dbReference>
<organism evidence="2 3">
    <name type="scientific">Batillaria attramentaria</name>
    <dbReference type="NCBI Taxonomy" id="370345"/>
    <lineage>
        <taxon>Eukaryota</taxon>
        <taxon>Metazoa</taxon>
        <taxon>Spiralia</taxon>
        <taxon>Lophotrochozoa</taxon>
        <taxon>Mollusca</taxon>
        <taxon>Gastropoda</taxon>
        <taxon>Caenogastropoda</taxon>
        <taxon>Sorbeoconcha</taxon>
        <taxon>Cerithioidea</taxon>
        <taxon>Batillariidae</taxon>
        <taxon>Batillaria</taxon>
    </lineage>
</organism>
<dbReference type="Proteomes" id="UP001519460">
    <property type="component" value="Unassembled WGS sequence"/>
</dbReference>